<feature type="domain" description="Saccharopine dehydrogenase NADP binding" evidence="2">
    <location>
        <begin position="9"/>
        <end position="112"/>
    </location>
</feature>
<dbReference type="AlphaFoldDB" id="A0A163SDX0"/>
<evidence type="ECO:0000259" key="2">
    <source>
        <dbReference type="Pfam" id="PF03435"/>
    </source>
</evidence>
<reference evidence="3 4" key="1">
    <citation type="submission" date="2016-01" db="EMBL/GenBank/DDBJ databases">
        <title>Genome sequence of Oerskovia enterophila VJag, an agar and cellulose degrading bacterium.</title>
        <authorList>
            <person name="Poehlein A."/>
            <person name="Jag V."/>
            <person name="Bengelsdorf F."/>
            <person name="Duerre P."/>
            <person name="Daniel R."/>
        </authorList>
    </citation>
    <scope>NUCLEOTIDE SEQUENCE [LARGE SCALE GENOMIC DNA]</scope>
    <source>
        <strain evidence="3 4">VJag</strain>
    </source>
</reference>
<name>A0A163SDX0_9CELL</name>
<organism evidence="3 4">
    <name type="scientific">Oerskovia enterophila</name>
    <dbReference type="NCBI Taxonomy" id="43678"/>
    <lineage>
        <taxon>Bacteria</taxon>
        <taxon>Bacillati</taxon>
        <taxon>Actinomycetota</taxon>
        <taxon>Actinomycetes</taxon>
        <taxon>Micrococcales</taxon>
        <taxon>Cellulomonadaceae</taxon>
        <taxon>Oerskovia</taxon>
    </lineage>
</organism>
<dbReference type="PANTHER" id="PTHR43796">
    <property type="entry name" value="CARBOXYNORSPERMIDINE SYNTHASE"/>
    <property type="match status" value="1"/>
</dbReference>
<dbReference type="Proteomes" id="UP000076447">
    <property type="component" value="Unassembled WGS sequence"/>
</dbReference>
<dbReference type="EMBL" id="LRIE01000055">
    <property type="protein sequence ID" value="KZM36305.1"/>
    <property type="molecule type" value="Genomic_DNA"/>
</dbReference>
<protein>
    <submittedName>
        <fullName evidence="3">Lysine 6-dehydrogenase</fullName>
        <ecNumber evidence="3">1.4.1.18</ecNumber>
    </submittedName>
</protein>
<evidence type="ECO:0000256" key="1">
    <source>
        <dbReference type="SAM" id="MobiDB-lite"/>
    </source>
</evidence>
<dbReference type="SUPFAM" id="SSF51735">
    <property type="entry name" value="NAD(P)-binding Rossmann-fold domains"/>
    <property type="match status" value="1"/>
</dbReference>
<evidence type="ECO:0000313" key="4">
    <source>
        <dbReference type="Proteomes" id="UP000076447"/>
    </source>
</evidence>
<dbReference type="PANTHER" id="PTHR43796:SF2">
    <property type="entry name" value="CARBOXYNORSPERMIDINE SYNTHASE"/>
    <property type="match status" value="1"/>
</dbReference>
<keyword evidence="3" id="KW-0560">Oxidoreductase</keyword>
<dbReference type="Gene3D" id="3.40.50.720">
    <property type="entry name" value="NAD(P)-binding Rossmann-like Domain"/>
    <property type="match status" value="1"/>
</dbReference>
<proteinExistence type="predicted"/>
<accession>A0A163SDX0</accession>
<dbReference type="InterPro" id="IPR005097">
    <property type="entry name" value="Sacchrp_dh_NADP-bd"/>
</dbReference>
<dbReference type="EC" id="1.4.1.18" evidence="3"/>
<gene>
    <name evidence="3" type="primary">lysDH</name>
    <name evidence="3" type="ORF">OJAG_10180</name>
</gene>
<dbReference type="RefSeq" id="WP_082848760.1">
    <property type="nucleotide sequence ID" value="NZ_LRIE01000055.1"/>
</dbReference>
<dbReference type="GO" id="GO:0050303">
    <property type="term" value="F:lysine 6-dehydrogenase activity"/>
    <property type="evidence" value="ECO:0007669"/>
    <property type="project" value="UniProtKB-EC"/>
</dbReference>
<dbReference type="STRING" id="43678.OJAG_10180"/>
<feature type="region of interest" description="Disordered" evidence="1">
    <location>
        <begin position="366"/>
        <end position="401"/>
    </location>
</feature>
<comment type="caution">
    <text evidence="3">The sequence shown here is derived from an EMBL/GenBank/DDBJ whole genome shotgun (WGS) entry which is preliminary data.</text>
</comment>
<evidence type="ECO:0000313" key="3">
    <source>
        <dbReference type="EMBL" id="KZM36305.1"/>
    </source>
</evidence>
<dbReference type="OrthoDB" id="1910498at2"/>
<dbReference type="Pfam" id="PF03435">
    <property type="entry name" value="Sacchrp_dh_NADP"/>
    <property type="match status" value="1"/>
</dbReference>
<sequence>MTLVNARDVLVIGGYGAVGSVVCARLAQAVPGRVVPAGRSLAAAQEAARRIGSPRAQRVDLADPATLDAALDGVGLVVLAVEPGDDRVARACLARGVSLVDVSASRGQLEATELLDEVAREAGAAAVLSVGVAPGLTNLLARRAHDLVGGAQEIDVAVVLGGGEAHGADAIRWTVDGLVGPRPDGGPRRVLLPALGRRTVHPFDFSDQHALRRTLDVPRVTTRFALDSRVLTASLFGARRSGVLRAFRGARGRRALAAVFGAVHVGGDRFALAATARDGDRAAQVSLVASGQGRVTGLVAAEVALAVLAGRVPPGVRHVEQVDGLADLPERLVAAGGDAAVELFVDGVAAQSPAVVPVSRALHIASQSSHEGPGGRSAEAAVAGEPADAAACASPASVTPR</sequence>
<dbReference type="PATRIC" id="fig|43678.3.peg.1066"/>
<dbReference type="InterPro" id="IPR036291">
    <property type="entry name" value="NAD(P)-bd_dom_sf"/>
</dbReference>
<feature type="compositionally biased region" description="Low complexity" evidence="1">
    <location>
        <begin position="378"/>
        <end position="401"/>
    </location>
</feature>